<organism evidence="5 6">
    <name type="scientific">Inquilinus limosus</name>
    <dbReference type="NCBI Taxonomy" id="171674"/>
    <lineage>
        <taxon>Bacteria</taxon>
        <taxon>Pseudomonadati</taxon>
        <taxon>Pseudomonadota</taxon>
        <taxon>Alphaproteobacteria</taxon>
        <taxon>Rhodospirillales</taxon>
        <taxon>Rhodospirillaceae</taxon>
        <taxon>Inquilinus</taxon>
    </lineage>
</organism>
<dbReference type="RefSeq" id="WP_088148998.1">
    <property type="nucleotide sequence ID" value="NZ_NHON01000001.1"/>
</dbReference>
<dbReference type="AlphaFoldDB" id="A0A211ZVC3"/>
<comment type="caution">
    <text evidence="5">The sequence shown here is derived from an EMBL/GenBank/DDBJ whole genome shotgun (WGS) entry which is preliminary data.</text>
</comment>
<keyword evidence="6" id="KW-1185">Reference proteome</keyword>
<gene>
    <name evidence="5" type="ORF">BWR60_00240</name>
</gene>
<dbReference type="InterPro" id="IPR016032">
    <property type="entry name" value="Sig_transdc_resp-reg_C-effctor"/>
</dbReference>
<dbReference type="Pfam" id="PF00196">
    <property type="entry name" value="GerE"/>
    <property type="match status" value="1"/>
</dbReference>
<dbReference type="Proteomes" id="UP000196655">
    <property type="component" value="Unassembled WGS sequence"/>
</dbReference>
<dbReference type="EMBL" id="NHON01000001">
    <property type="protein sequence ID" value="OWJ69017.1"/>
    <property type="molecule type" value="Genomic_DNA"/>
</dbReference>
<dbReference type="GO" id="GO:0006355">
    <property type="term" value="P:regulation of DNA-templated transcription"/>
    <property type="evidence" value="ECO:0007669"/>
    <property type="project" value="InterPro"/>
</dbReference>
<protein>
    <recommendedName>
        <fullName evidence="4">HTH luxR-type domain-containing protein</fullName>
    </recommendedName>
</protein>
<dbReference type="PRINTS" id="PR00038">
    <property type="entry name" value="HTHLUXR"/>
</dbReference>
<dbReference type="PANTHER" id="PTHR44688">
    <property type="entry name" value="DNA-BINDING TRANSCRIPTIONAL ACTIVATOR DEVR_DOSR"/>
    <property type="match status" value="1"/>
</dbReference>
<keyword evidence="1" id="KW-0805">Transcription regulation</keyword>
<dbReference type="InterPro" id="IPR000792">
    <property type="entry name" value="Tscrpt_reg_LuxR_C"/>
</dbReference>
<dbReference type="PANTHER" id="PTHR44688:SF16">
    <property type="entry name" value="DNA-BINDING TRANSCRIPTIONAL ACTIVATOR DEVR_DOSR"/>
    <property type="match status" value="1"/>
</dbReference>
<proteinExistence type="predicted"/>
<evidence type="ECO:0000256" key="2">
    <source>
        <dbReference type="ARBA" id="ARBA00023125"/>
    </source>
</evidence>
<keyword evidence="2" id="KW-0238">DNA-binding</keyword>
<dbReference type="SMART" id="SM00421">
    <property type="entry name" value="HTH_LUXR"/>
    <property type="match status" value="1"/>
</dbReference>
<feature type="domain" description="HTH luxR-type" evidence="4">
    <location>
        <begin position="209"/>
        <end position="274"/>
    </location>
</feature>
<evidence type="ECO:0000313" key="6">
    <source>
        <dbReference type="Proteomes" id="UP000196655"/>
    </source>
</evidence>
<dbReference type="PROSITE" id="PS50043">
    <property type="entry name" value="HTH_LUXR_2"/>
    <property type="match status" value="1"/>
</dbReference>
<evidence type="ECO:0000256" key="3">
    <source>
        <dbReference type="ARBA" id="ARBA00023163"/>
    </source>
</evidence>
<dbReference type="InterPro" id="IPR036388">
    <property type="entry name" value="WH-like_DNA-bd_sf"/>
</dbReference>
<dbReference type="Gene3D" id="1.10.10.10">
    <property type="entry name" value="Winged helix-like DNA-binding domain superfamily/Winged helix DNA-binding domain"/>
    <property type="match status" value="1"/>
</dbReference>
<keyword evidence="3" id="KW-0804">Transcription</keyword>
<dbReference type="SUPFAM" id="SSF46894">
    <property type="entry name" value="C-terminal effector domain of the bipartite response regulators"/>
    <property type="match status" value="1"/>
</dbReference>
<reference evidence="6" key="1">
    <citation type="submission" date="2017-05" db="EMBL/GenBank/DDBJ databases">
        <authorList>
            <person name="Macchi M."/>
            <person name="Festa S."/>
            <person name="Coppotelli B.M."/>
            <person name="Morelli I.S."/>
        </authorList>
    </citation>
    <scope>NUCLEOTIDE SEQUENCE [LARGE SCALE GENOMIC DNA]</scope>
    <source>
        <strain evidence="6">I</strain>
    </source>
</reference>
<dbReference type="PROSITE" id="PS00622">
    <property type="entry name" value="HTH_LUXR_1"/>
    <property type="match status" value="1"/>
</dbReference>
<name>A0A211ZVC3_9PROT</name>
<dbReference type="OrthoDB" id="5497412at2"/>
<evidence type="ECO:0000313" key="5">
    <source>
        <dbReference type="EMBL" id="OWJ69017.1"/>
    </source>
</evidence>
<dbReference type="GO" id="GO:0003677">
    <property type="term" value="F:DNA binding"/>
    <property type="evidence" value="ECO:0007669"/>
    <property type="project" value="UniProtKB-KW"/>
</dbReference>
<sequence length="278" mass="30184">MVDQTSSIAVPALAPGGCRLRADPRIPPTALPGEREVGRLVGGVYDAALEEEAWPVVLQRMLRLLGGESTALHPTLSPSLRDGSVRVGCDPDFTPLYNDYYHRIIPLAPLAPRLRRACVFMGGAAMAEDAFLRSEFYNDYVRPQGKRSFMFWIDADSRGLRSHLSVWRSRRRADWAEPELRVLGAVGAHLGRALEIQRRLAEAARRPTAAVDHCLLAPQERACLAGVAGGASSKLIGRRLGLSMHTVDAYLASARRKLKAASRSEAVAIALSAGLLDG</sequence>
<accession>A0A211ZVC3</accession>
<evidence type="ECO:0000256" key="1">
    <source>
        <dbReference type="ARBA" id="ARBA00023015"/>
    </source>
</evidence>
<evidence type="ECO:0000259" key="4">
    <source>
        <dbReference type="PROSITE" id="PS50043"/>
    </source>
</evidence>